<name>A0A2X3YQ04_STRSA</name>
<evidence type="ECO:0000313" key="1">
    <source>
        <dbReference type="EMBL" id="SQF71526.1"/>
    </source>
</evidence>
<dbReference type="Proteomes" id="UP000248534">
    <property type="component" value="Chromosome 1"/>
</dbReference>
<gene>
    <name evidence="1" type="ORF">NCTC11086_01468</name>
</gene>
<accession>A0A2X3YQ04</accession>
<reference evidence="1 2" key="1">
    <citation type="submission" date="2018-06" db="EMBL/GenBank/DDBJ databases">
        <authorList>
            <consortium name="Pathogen Informatics"/>
            <person name="Doyle S."/>
        </authorList>
    </citation>
    <scope>NUCLEOTIDE SEQUENCE [LARGE SCALE GENOMIC DNA]</scope>
    <source>
        <strain evidence="1 2">NCTC11086</strain>
    </source>
</reference>
<dbReference type="EMBL" id="LS483364">
    <property type="protein sequence ID" value="SQF71526.1"/>
    <property type="molecule type" value="Genomic_DNA"/>
</dbReference>
<dbReference type="RefSeq" id="WP_111675956.1">
    <property type="nucleotide sequence ID" value="NZ_LS483364.1"/>
</dbReference>
<sequence>MERAEKRPPGRAFSLHDLSTRKIWLESNHLHVQFDYMIDYSQEGEKYYEAGICFENVELDYCQIYILDSQENRAFTGVYYPLEHFLKEYPQFIITIIHEYYSDKKCLWQGELSIGNKIFPCQLQIMYEGCMNCRIGKEKE</sequence>
<dbReference type="AlphaFoldDB" id="A0A2X3YQ04"/>
<protein>
    <submittedName>
        <fullName evidence="1">Uncharacterized protein</fullName>
    </submittedName>
</protein>
<proteinExistence type="predicted"/>
<evidence type="ECO:0000313" key="2">
    <source>
        <dbReference type="Proteomes" id="UP000248534"/>
    </source>
</evidence>
<organism evidence="1 2">
    <name type="scientific">Streptococcus sanguinis</name>
    <dbReference type="NCBI Taxonomy" id="1305"/>
    <lineage>
        <taxon>Bacteria</taxon>
        <taxon>Bacillati</taxon>
        <taxon>Bacillota</taxon>
        <taxon>Bacilli</taxon>
        <taxon>Lactobacillales</taxon>
        <taxon>Streptococcaceae</taxon>
        <taxon>Streptococcus</taxon>
    </lineage>
</organism>